<dbReference type="RefSeq" id="WP_014802553.1">
    <property type="nucleotide sequence ID" value="NC_018020.1"/>
</dbReference>
<dbReference type="InterPro" id="IPR029787">
    <property type="entry name" value="Nucleotide_cyclase"/>
</dbReference>
<dbReference type="SMART" id="SM01034">
    <property type="entry name" value="BLUF"/>
    <property type="match status" value="1"/>
</dbReference>
<keyword evidence="10" id="KW-1185">Reference proteome</keyword>
<keyword evidence="3" id="KW-0677">Repeat</keyword>
<keyword evidence="4" id="KW-0282">Flagellum</keyword>
<dbReference type="STRING" id="869212.Turpa_1391"/>
<dbReference type="PANTHER" id="PTHR43081:SF1">
    <property type="entry name" value="ADENYLATE CYCLASE, TERMINAL-DIFFERENTIATION SPECIFIC"/>
    <property type="match status" value="1"/>
</dbReference>
<feature type="domain" description="Guanylate cyclase" evidence="7">
    <location>
        <begin position="151"/>
        <end position="279"/>
    </location>
</feature>
<evidence type="ECO:0000313" key="10">
    <source>
        <dbReference type="Proteomes" id="UP000006048"/>
    </source>
</evidence>
<dbReference type="OrthoDB" id="9806704at2"/>
<evidence type="ECO:0000256" key="6">
    <source>
        <dbReference type="ARBA" id="ARBA00023273"/>
    </source>
</evidence>
<dbReference type="SMART" id="SM00044">
    <property type="entry name" value="CYCc"/>
    <property type="match status" value="1"/>
</dbReference>
<dbReference type="InterPro" id="IPR050697">
    <property type="entry name" value="Adenylyl/Guanylyl_Cyclase_3/4"/>
</dbReference>
<evidence type="ECO:0000256" key="3">
    <source>
        <dbReference type="ARBA" id="ARBA00022737"/>
    </source>
</evidence>
<dbReference type="Pfam" id="PF00211">
    <property type="entry name" value="Guanylate_cyc"/>
    <property type="match status" value="1"/>
</dbReference>
<evidence type="ECO:0000256" key="5">
    <source>
        <dbReference type="ARBA" id="ARBA00023069"/>
    </source>
</evidence>
<dbReference type="GO" id="GO:0009882">
    <property type="term" value="F:blue light photoreceptor activity"/>
    <property type="evidence" value="ECO:0007669"/>
    <property type="project" value="InterPro"/>
</dbReference>
<evidence type="ECO:0000259" key="8">
    <source>
        <dbReference type="PROSITE" id="PS50925"/>
    </source>
</evidence>
<reference evidence="9 10" key="1">
    <citation type="submission" date="2012-06" db="EMBL/GenBank/DDBJ databases">
        <title>The complete chromosome of genome of Turneriella parva DSM 21527.</title>
        <authorList>
            <consortium name="US DOE Joint Genome Institute (JGI-PGF)"/>
            <person name="Lucas S."/>
            <person name="Han J."/>
            <person name="Lapidus A."/>
            <person name="Bruce D."/>
            <person name="Goodwin L."/>
            <person name="Pitluck S."/>
            <person name="Peters L."/>
            <person name="Kyrpides N."/>
            <person name="Mavromatis K."/>
            <person name="Ivanova N."/>
            <person name="Mikhailova N."/>
            <person name="Chertkov O."/>
            <person name="Detter J.C."/>
            <person name="Tapia R."/>
            <person name="Han C."/>
            <person name="Land M."/>
            <person name="Hauser L."/>
            <person name="Markowitz V."/>
            <person name="Cheng J.-F."/>
            <person name="Hugenholtz P."/>
            <person name="Woyke T."/>
            <person name="Wu D."/>
            <person name="Gronow S."/>
            <person name="Wellnitz S."/>
            <person name="Brambilla E."/>
            <person name="Klenk H.-P."/>
            <person name="Eisen J.A."/>
        </authorList>
    </citation>
    <scope>NUCLEOTIDE SEQUENCE [LARGE SCALE GENOMIC DNA]</scope>
    <source>
        <strain evidence="10">ATCC BAA-1111 / DSM 21527 / NCTC 11395 / H</strain>
    </source>
</reference>
<dbReference type="HOGENOM" id="CLU_784760_0_0_12"/>
<dbReference type="AlphaFoldDB" id="I4B432"/>
<accession>I4B432</accession>
<evidence type="ECO:0000256" key="2">
    <source>
        <dbReference type="ARBA" id="ARBA00011103"/>
    </source>
</evidence>
<dbReference type="EMBL" id="CP002959">
    <property type="protein sequence ID" value="AFM12039.1"/>
    <property type="molecule type" value="Genomic_DNA"/>
</dbReference>
<organism evidence="9 10">
    <name type="scientific">Turneriella parva (strain ATCC BAA-1111 / DSM 21527 / NCTC 11395 / H)</name>
    <name type="common">Leptospira parva</name>
    <dbReference type="NCBI Taxonomy" id="869212"/>
    <lineage>
        <taxon>Bacteria</taxon>
        <taxon>Pseudomonadati</taxon>
        <taxon>Spirochaetota</taxon>
        <taxon>Spirochaetia</taxon>
        <taxon>Leptospirales</taxon>
        <taxon>Leptospiraceae</taxon>
        <taxon>Turneriella</taxon>
    </lineage>
</organism>
<gene>
    <name evidence="9" type="ordered locus">Turpa_1391</name>
</gene>
<dbReference type="PROSITE" id="PS50125">
    <property type="entry name" value="GUANYLATE_CYCLASE_2"/>
    <property type="match status" value="1"/>
</dbReference>
<keyword evidence="5" id="KW-0969">Cilium</keyword>
<dbReference type="CDD" id="cd07302">
    <property type="entry name" value="CHD"/>
    <property type="match status" value="1"/>
</dbReference>
<dbReference type="InterPro" id="IPR007024">
    <property type="entry name" value="BLUF_domain"/>
</dbReference>
<dbReference type="GO" id="GO:0071949">
    <property type="term" value="F:FAD binding"/>
    <property type="evidence" value="ECO:0007669"/>
    <property type="project" value="InterPro"/>
</dbReference>
<dbReference type="SMR" id="I4B432"/>
<comment type="subunit">
    <text evidence="2">Heterotetramer of two alpha and two beta subunits.</text>
</comment>
<dbReference type="GO" id="GO:0004016">
    <property type="term" value="F:adenylate cyclase activity"/>
    <property type="evidence" value="ECO:0007669"/>
    <property type="project" value="UniProtKB-ARBA"/>
</dbReference>
<dbReference type="KEGG" id="tpx:Turpa_1391"/>
<feature type="domain" description="BLUF" evidence="8">
    <location>
        <begin position="1"/>
        <end position="93"/>
    </location>
</feature>
<dbReference type="Gene3D" id="3.30.70.100">
    <property type="match status" value="1"/>
</dbReference>
<dbReference type="Gene3D" id="3.30.70.1230">
    <property type="entry name" value="Nucleotide cyclase"/>
    <property type="match status" value="1"/>
</dbReference>
<protein>
    <submittedName>
        <fullName evidence="9">Adenylate/guanylate cyclase</fullName>
    </submittedName>
</protein>
<dbReference type="InterPro" id="IPR001054">
    <property type="entry name" value="A/G_cyclase"/>
</dbReference>
<dbReference type="SUPFAM" id="SSF54975">
    <property type="entry name" value="Acylphosphatase/BLUF domain-like"/>
    <property type="match status" value="1"/>
</dbReference>
<dbReference type="SUPFAM" id="SSF55073">
    <property type="entry name" value="Nucleotide cyclase"/>
    <property type="match status" value="1"/>
</dbReference>
<evidence type="ECO:0000256" key="4">
    <source>
        <dbReference type="ARBA" id="ARBA00022846"/>
    </source>
</evidence>
<comment type="subcellular location">
    <subcellularLocation>
        <location evidence="1">Cell projection</location>
        <location evidence="1">Cilium</location>
        <location evidence="1">Flagellum</location>
    </subcellularLocation>
</comment>
<evidence type="ECO:0000256" key="1">
    <source>
        <dbReference type="ARBA" id="ARBA00004230"/>
    </source>
</evidence>
<dbReference type="GO" id="GO:0009190">
    <property type="term" value="P:cyclic nucleotide biosynthetic process"/>
    <property type="evidence" value="ECO:0007669"/>
    <property type="project" value="InterPro"/>
</dbReference>
<dbReference type="PROSITE" id="PS50925">
    <property type="entry name" value="BLUF"/>
    <property type="match status" value="1"/>
</dbReference>
<evidence type="ECO:0000313" key="9">
    <source>
        <dbReference type="EMBL" id="AFM12039.1"/>
    </source>
</evidence>
<evidence type="ECO:0000259" key="7">
    <source>
        <dbReference type="PROSITE" id="PS50125"/>
    </source>
</evidence>
<dbReference type="InterPro" id="IPR036046">
    <property type="entry name" value="Acylphosphatase-like_dom_sf"/>
</dbReference>
<sequence length="353" mass="39299">MKRLTYISSFTRPLMASEVEEIGARSVKNNTRDGLTGVLFCFNNIFYQILEGPEDALNRCYARILKDNRHKDIFCLEVENNITVRQFGDWAMKTVRLDESSDSLIRPIRTMLNSLARTHYVLERYSPFEVLQGLQKGEDPLAWVLKTSEKTILFSDIFSSTTFAESLSSTEFERLLGIYYDIANRSVMENGGTVSKLTGDGLMAYFKASDTVHALSAAIEICRRLEDVRTSAPASDPAHYLYAGVGLCSGQVREGNIGSAAKFDYTLLGDSVNSAARLEGVSRKVNPLVIFDDSLLKHIDKPSTLKKLGLYQAKGKTENLSVYTVDYPYTSRNITIPDLKAAIAKFRTASSAA</sequence>
<dbReference type="Proteomes" id="UP000006048">
    <property type="component" value="Chromosome"/>
</dbReference>
<dbReference type="Pfam" id="PF04940">
    <property type="entry name" value="BLUF"/>
    <property type="match status" value="1"/>
</dbReference>
<keyword evidence="6" id="KW-0966">Cell projection</keyword>
<dbReference type="PANTHER" id="PTHR43081">
    <property type="entry name" value="ADENYLATE CYCLASE, TERMINAL-DIFFERENTIATION SPECIFIC-RELATED"/>
    <property type="match status" value="1"/>
</dbReference>
<proteinExistence type="predicted"/>
<name>I4B432_TURPD</name>